<dbReference type="PROSITE" id="PS50045">
    <property type="entry name" value="SIGMA54_INTERACT_4"/>
    <property type="match status" value="1"/>
</dbReference>
<dbReference type="Pfam" id="PF00158">
    <property type="entry name" value="Sigma54_activat"/>
    <property type="match status" value="1"/>
</dbReference>
<dbReference type="InterPro" id="IPR011608">
    <property type="entry name" value="PRD"/>
</dbReference>
<evidence type="ECO:0000256" key="1">
    <source>
        <dbReference type="ARBA" id="ARBA00022679"/>
    </source>
</evidence>
<evidence type="ECO:0008006" key="10">
    <source>
        <dbReference type="Google" id="ProtNLM"/>
    </source>
</evidence>
<dbReference type="Proteomes" id="UP000782705">
    <property type="component" value="Unassembled WGS sequence"/>
</dbReference>
<reference evidence="8 9" key="1">
    <citation type="submission" date="2016-06" db="EMBL/GenBank/DDBJ databases">
        <title>Four novel species of enterococci isolated from chicken manure.</title>
        <authorList>
            <person name="Van Tyne D."/>
        </authorList>
    </citation>
    <scope>NUCLEOTIDE SEQUENCE [LARGE SCALE GENOMIC DNA]</scope>
    <source>
        <strain evidence="8 9">CU12B</strain>
    </source>
</reference>
<feature type="domain" description="PRD" evidence="7">
    <location>
        <begin position="808"/>
        <end position="907"/>
    </location>
</feature>
<feature type="domain" description="Sigma-54 factor interaction" evidence="5">
    <location>
        <begin position="99"/>
        <end position="333"/>
    </location>
</feature>
<accession>A0ABQ6Z045</accession>
<dbReference type="SUPFAM" id="SSF53062">
    <property type="entry name" value="PTS system fructose IIA component-like"/>
    <property type="match status" value="1"/>
</dbReference>
<dbReference type="Pfam" id="PF00874">
    <property type="entry name" value="PRD"/>
    <property type="match status" value="1"/>
</dbReference>
<keyword evidence="2" id="KW-0547">Nucleotide-binding</keyword>
<keyword evidence="4" id="KW-0238">DNA-binding</keyword>
<dbReference type="Pfam" id="PF03610">
    <property type="entry name" value="EIIA-man"/>
    <property type="match status" value="1"/>
</dbReference>
<keyword evidence="9" id="KW-1185">Reference proteome</keyword>
<dbReference type="InterPro" id="IPR036662">
    <property type="entry name" value="PTS_EIIA_man-typ_sf"/>
</dbReference>
<dbReference type="SUPFAM" id="SSF63520">
    <property type="entry name" value="PTS-regulatory domain, PRD"/>
    <property type="match status" value="1"/>
</dbReference>
<dbReference type="EMBL" id="MAEL01000035">
    <property type="protein sequence ID" value="KAF1304165.1"/>
    <property type="molecule type" value="Genomic_DNA"/>
</dbReference>
<dbReference type="InterPro" id="IPR036634">
    <property type="entry name" value="PRD_sf"/>
</dbReference>
<gene>
    <name evidence="8" type="ORF">BAU17_04525</name>
</gene>
<keyword evidence="3" id="KW-0067">ATP-binding</keyword>
<dbReference type="PROSITE" id="PS51372">
    <property type="entry name" value="PRD_2"/>
    <property type="match status" value="2"/>
</dbReference>
<dbReference type="InterPro" id="IPR002078">
    <property type="entry name" value="Sigma_54_int"/>
</dbReference>
<dbReference type="SMART" id="SM00382">
    <property type="entry name" value="AAA"/>
    <property type="match status" value="1"/>
</dbReference>
<dbReference type="InterPro" id="IPR058031">
    <property type="entry name" value="AAA_lid_NorR"/>
</dbReference>
<dbReference type="Pfam" id="PF25601">
    <property type="entry name" value="AAA_lid_14"/>
    <property type="match status" value="1"/>
</dbReference>
<dbReference type="InterPro" id="IPR036390">
    <property type="entry name" value="WH_DNA-bd_sf"/>
</dbReference>
<dbReference type="InterPro" id="IPR025943">
    <property type="entry name" value="Sigma_54_int_dom_ATP-bd_2"/>
</dbReference>
<evidence type="ECO:0000259" key="5">
    <source>
        <dbReference type="PROSITE" id="PS50045"/>
    </source>
</evidence>
<dbReference type="PROSITE" id="PS00676">
    <property type="entry name" value="SIGMA54_INTERACT_2"/>
    <property type="match status" value="1"/>
</dbReference>
<name>A0ABQ6Z045_9ENTE</name>
<keyword evidence="1" id="KW-0808">Transferase</keyword>
<evidence type="ECO:0000259" key="6">
    <source>
        <dbReference type="PROSITE" id="PS51096"/>
    </source>
</evidence>
<comment type="caution">
    <text evidence="8">The sequence shown here is derived from an EMBL/GenBank/DDBJ whole genome shotgun (WGS) entry which is preliminary data.</text>
</comment>
<dbReference type="Gene3D" id="3.40.50.510">
    <property type="entry name" value="Phosphotransferase system, mannose-type IIA component"/>
    <property type="match status" value="1"/>
</dbReference>
<evidence type="ECO:0000259" key="7">
    <source>
        <dbReference type="PROSITE" id="PS51372"/>
    </source>
</evidence>
<dbReference type="Gene3D" id="1.10.1790.10">
    <property type="entry name" value="PRD domain"/>
    <property type="match status" value="1"/>
</dbReference>
<dbReference type="InterPro" id="IPR003593">
    <property type="entry name" value="AAA+_ATPase"/>
</dbReference>
<dbReference type="RefSeq" id="WP_161902037.1">
    <property type="nucleotide sequence ID" value="NZ_MAEL01000035.1"/>
</dbReference>
<organism evidence="8 9">
    <name type="scientific">Candidatus Enterococcus willemsii</name>
    <dbReference type="NCBI Taxonomy" id="1857215"/>
    <lineage>
        <taxon>Bacteria</taxon>
        <taxon>Bacillati</taxon>
        <taxon>Bacillota</taxon>
        <taxon>Bacilli</taxon>
        <taxon>Lactobacillales</taxon>
        <taxon>Enterococcaceae</taxon>
        <taxon>Enterococcus</taxon>
    </lineage>
</organism>
<dbReference type="SUPFAM" id="SSF52540">
    <property type="entry name" value="P-loop containing nucleoside triphosphate hydrolases"/>
    <property type="match status" value="1"/>
</dbReference>
<dbReference type="Gene3D" id="1.10.8.60">
    <property type="match status" value="1"/>
</dbReference>
<dbReference type="PANTHER" id="PTHR32071">
    <property type="entry name" value="TRANSCRIPTIONAL REGULATORY PROTEIN"/>
    <property type="match status" value="1"/>
</dbReference>
<evidence type="ECO:0000256" key="3">
    <source>
        <dbReference type="ARBA" id="ARBA00022840"/>
    </source>
</evidence>
<dbReference type="PROSITE" id="PS51096">
    <property type="entry name" value="PTS_EIIA_TYPE_4"/>
    <property type="match status" value="1"/>
</dbReference>
<feature type="domain" description="PRD" evidence="7">
    <location>
        <begin position="444"/>
        <end position="552"/>
    </location>
</feature>
<protein>
    <recommendedName>
        <fullName evidence="10">DNA translocase FtsK</fullName>
    </recommendedName>
</protein>
<dbReference type="SUPFAM" id="SSF46785">
    <property type="entry name" value="Winged helix' DNA-binding domain"/>
    <property type="match status" value="1"/>
</dbReference>
<dbReference type="Gene3D" id="3.40.50.300">
    <property type="entry name" value="P-loop containing nucleotide triphosphate hydrolases"/>
    <property type="match status" value="1"/>
</dbReference>
<evidence type="ECO:0000256" key="2">
    <source>
        <dbReference type="ARBA" id="ARBA00022741"/>
    </source>
</evidence>
<sequence length="907" mass="104572">MKEKLQAIIEENTQEFVLSQKREKLTANELADKLNQKRNTVSKYLNQLWEQGVFIKINTRPVLFMSRKILKDAGYLVETASVETISDLKKLEENTFMKLIGINGSLQSAIQQIETATMYPDNGLAFILFGPSGSGKSYIAKLSHQYAISQRCLSKEAPFIVLNCAQYADNPELLSSLLFGYVKGAFTGAEEEKEGLLAAADGGILFLDEVHRLSPESQEKLFIFMDKGTYTPLGAVKETKKANVRLIFATTEKREKFLLTTFIRRIPIQIELPNLHQRSERERLELIYTFFQEESVILDTTLSISSRVIQVLMHYQFAGNVGELKNTIKYLCAFQYRKMDRKRQLIINTSLLPEEIYALVEEENTISPVKNILISPNTLIRELEGLGKSKDASKIDKLFEEILSLFQLYEEELTSNEFLKKALLKVDLMMDSFVFDKMSENNRMLLQMINRKVKSIMNFLEEDYHLTIFKNGAFYISSYLFYRMQQNYLENEHESKFAKLKQFLMNSYNEAYENAKNLIFLLENKLDIFLNTKDEILLTFYLISTDLQQREEQRSKVLILAHGFATASSLANVGNRLLNQQIFEAFDMSLESTAIEIGQKVDEYIQKNRDNEEFIFLVDMGSLQEIERYIHPRDSIFIGIVNNVTTSMVLSVGQMIINKMDPKTLIDTIQAEQQIETKFYLPKNKTRRIIITTCMTGIGTADQIRKLIENSLEEDYNIEVFSMNYYSLKHNGIGPSISPEEVITIIGTDNPHINNIPYIPLEKLISGEDGTFTTVMSDVLTKEETEQLNRKIIKNFSLDKVIESITILESRTVINEIEKILAQFEVLFNRKIENKIQMTLYVHIACLIERLIRNQAINEYPEESFNEIPTNVLDAIRRVLSGIENKYSVTIPPSELGYLYSILFEYQ</sequence>
<feature type="domain" description="PTS EIIA type-4" evidence="6">
    <location>
        <begin position="554"/>
        <end position="698"/>
    </location>
</feature>
<dbReference type="CDD" id="cd00009">
    <property type="entry name" value="AAA"/>
    <property type="match status" value="1"/>
</dbReference>
<evidence type="ECO:0000256" key="4">
    <source>
        <dbReference type="ARBA" id="ARBA00023125"/>
    </source>
</evidence>
<dbReference type="InterPro" id="IPR004701">
    <property type="entry name" value="PTS_EIIA_man-typ"/>
</dbReference>
<evidence type="ECO:0000313" key="9">
    <source>
        <dbReference type="Proteomes" id="UP000782705"/>
    </source>
</evidence>
<dbReference type="PANTHER" id="PTHR32071:SF38">
    <property type="entry name" value="PSP OPERON TRANSCRIPTIONAL ACTIVATOR"/>
    <property type="match status" value="1"/>
</dbReference>
<proteinExistence type="predicted"/>
<dbReference type="InterPro" id="IPR027417">
    <property type="entry name" value="P-loop_NTPase"/>
</dbReference>
<evidence type="ECO:0000313" key="8">
    <source>
        <dbReference type="EMBL" id="KAF1304165.1"/>
    </source>
</evidence>